<dbReference type="Gene3D" id="3.40.50.300">
    <property type="entry name" value="P-loop containing nucleotide triphosphate hydrolases"/>
    <property type="match status" value="2"/>
</dbReference>
<dbReference type="PANTHER" id="PTHR19211">
    <property type="entry name" value="ATP-BINDING TRANSPORT PROTEIN-RELATED"/>
    <property type="match status" value="1"/>
</dbReference>
<dbReference type="SUPFAM" id="SSF52540">
    <property type="entry name" value="P-loop containing nucleoside triphosphate hydrolases"/>
    <property type="match status" value="2"/>
</dbReference>
<dbReference type="GO" id="GO:0016887">
    <property type="term" value="F:ATP hydrolysis activity"/>
    <property type="evidence" value="ECO:0007669"/>
    <property type="project" value="InterPro"/>
</dbReference>
<accession>A0A2M9BIW5</accession>
<evidence type="ECO:0000313" key="8">
    <source>
        <dbReference type="Proteomes" id="UP000230842"/>
    </source>
</evidence>
<keyword evidence="1" id="KW-0677">Repeat</keyword>
<feature type="coiled-coil region" evidence="4">
    <location>
        <begin position="71"/>
        <end position="98"/>
    </location>
</feature>
<keyword evidence="4" id="KW-0175">Coiled coil</keyword>
<dbReference type="FunFam" id="3.40.50.300:FF:000011">
    <property type="entry name" value="Putative ABC transporter ATP-binding component"/>
    <property type="match status" value="1"/>
</dbReference>
<proteinExistence type="predicted"/>
<dbReference type="InterPro" id="IPR003439">
    <property type="entry name" value="ABC_transporter-like_ATP-bd"/>
</dbReference>
<dbReference type="AlphaFoldDB" id="A0A2M9BIW5"/>
<name>A0A2M9BIW5_9ACTN</name>
<dbReference type="SMART" id="SM00382">
    <property type="entry name" value="AAA"/>
    <property type="match status" value="2"/>
</dbReference>
<protein>
    <submittedName>
        <fullName evidence="7">Macrolide transport system ATP-binding/permease protein</fullName>
    </submittedName>
</protein>
<keyword evidence="3 7" id="KW-0067">ATP-binding</keyword>
<comment type="caution">
    <text evidence="7">The sequence shown here is derived from an EMBL/GenBank/DDBJ whole genome shotgun (WGS) entry which is preliminary data.</text>
</comment>
<dbReference type="Pfam" id="PF00005">
    <property type="entry name" value="ABC_tran"/>
    <property type="match status" value="2"/>
</dbReference>
<dbReference type="Proteomes" id="UP000230842">
    <property type="component" value="Unassembled WGS sequence"/>
</dbReference>
<sequence>MRVVLSDVDVTASPGDRLGVVGENGAGKSTLLRVLGGRQAPDSGTVRRPARVTLLGQVPDLPDGGTVRDAVDGALASYRGLESRMRELEDAMSAGDAEALEEYGDVLEEYERRDGWSADARAERSVAGLGLGAVAVDRDLSTLSGGQRARLALALALVSADDLLLLDEPTNHLDDDALDYLESALREHPGVVVVVSHDRAFLDAVCTSVLDLDPSLQVEPDGTTRVGPERSSGAYTDYLAAKAAGRVRWAQARDAWETAHDEARAALSGASRQVGHGPRAPRDNDKFVPHFLGQKVDAAVARRVRDAENRLARLEANPVPRPPEERAFAGLGAARPADGVLVAARDIEIPGRLQLDALDVTATTRLLVTGPNGAGKSTLLAVLAGELTTAHGTVQHRGRLRIGYLPQHDAAGDLGATAATAYGVGRGGDPQRARDELRTTGLLHPRDLDRPMGELSVGQRRRVALARAIADRPDLLLLDEPTNHLSVALVEELQEALAGGTVPYVLVTHDRWWRRGWDGAELRLAGDVRGQR</sequence>
<evidence type="ECO:0000256" key="2">
    <source>
        <dbReference type="ARBA" id="ARBA00022741"/>
    </source>
</evidence>
<dbReference type="PANTHER" id="PTHR19211:SF14">
    <property type="entry name" value="ATP-BINDING CASSETTE SUB-FAMILY F MEMBER 1"/>
    <property type="match status" value="1"/>
</dbReference>
<feature type="domain" description="ABC transporter" evidence="6">
    <location>
        <begin position="334"/>
        <end position="532"/>
    </location>
</feature>
<feature type="domain" description="ABC transporter" evidence="6">
    <location>
        <begin position="1"/>
        <end position="239"/>
    </location>
</feature>
<dbReference type="PROSITE" id="PS00211">
    <property type="entry name" value="ABC_TRANSPORTER_1"/>
    <property type="match status" value="2"/>
</dbReference>
<evidence type="ECO:0000259" key="6">
    <source>
        <dbReference type="PROSITE" id="PS50893"/>
    </source>
</evidence>
<evidence type="ECO:0000256" key="5">
    <source>
        <dbReference type="SAM" id="MobiDB-lite"/>
    </source>
</evidence>
<evidence type="ECO:0000256" key="3">
    <source>
        <dbReference type="ARBA" id="ARBA00022840"/>
    </source>
</evidence>
<dbReference type="InterPro" id="IPR003593">
    <property type="entry name" value="AAA+_ATPase"/>
</dbReference>
<evidence type="ECO:0000256" key="4">
    <source>
        <dbReference type="SAM" id="Coils"/>
    </source>
</evidence>
<reference evidence="7 8" key="1">
    <citation type="submission" date="2017-11" db="EMBL/GenBank/DDBJ databases">
        <title>Genomic Encyclopedia of Archaeal and Bacterial Type Strains, Phase II (KMG-II): From Individual Species to Whole Genera.</title>
        <authorList>
            <person name="Goeker M."/>
        </authorList>
    </citation>
    <scope>NUCLEOTIDE SEQUENCE [LARGE SCALE GENOMIC DNA]</scope>
    <source>
        <strain evidence="7 8">DSM 27763</strain>
    </source>
</reference>
<evidence type="ECO:0000256" key="1">
    <source>
        <dbReference type="ARBA" id="ARBA00022737"/>
    </source>
</evidence>
<dbReference type="InterPro" id="IPR017871">
    <property type="entry name" value="ABC_transporter-like_CS"/>
</dbReference>
<gene>
    <name evidence="7" type="ORF">CLV56_2101</name>
</gene>
<feature type="region of interest" description="Disordered" evidence="5">
    <location>
        <begin position="267"/>
        <end position="287"/>
    </location>
</feature>
<evidence type="ECO:0000313" key="7">
    <source>
        <dbReference type="EMBL" id="PJJ57862.1"/>
    </source>
</evidence>
<organism evidence="7 8">
    <name type="scientific">Mumia flava</name>
    <dbReference type="NCBI Taxonomy" id="1348852"/>
    <lineage>
        <taxon>Bacteria</taxon>
        <taxon>Bacillati</taxon>
        <taxon>Actinomycetota</taxon>
        <taxon>Actinomycetes</taxon>
        <taxon>Propionibacteriales</taxon>
        <taxon>Nocardioidaceae</taxon>
        <taxon>Mumia</taxon>
    </lineage>
</organism>
<dbReference type="InterPro" id="IPR027417">
    <property type="entry name" value="P-loop_NTPase"/>
</dbReference>
<dbReference type="GO" id="GO:0005524">
    <property type="term" value="F:ATP binding"/>
    <property type="evidence" value="ECO:0007669"/>
    <property type="project" value="UniProtKB-KW"/>
</dbReference>
<dbReference type="CDD" id="cd03221">
    <property type="entry name" value="ABCF_EF-3"/>
    <property type="match status" value="1"/>
</dbReference>
<dbReference type="InterPro" id="IPR050611">
    <property type="entry name" value="ABCF"/>
</dbReference>
<dbReference type="EMBL" id="PGEZ01000001">
    <property type="protein sequence ID" value="PJJ57862.1"/>
    <property type="molecule type" value="Genomic_DNA"/>
</dbReference>
<keyword evidence="8" id="KW-1185">Reference proteome</keyword>
<keyword evidence="2" id="KW-0547">Nucleotide-binding</keyword>
<dbReference type="PROSITE" id="PS50893">
    <property type="entry name" value="ABC_TRANSPORTER_2"/>
    <property type="match status" value="2"/>
</dbReference>